<reference evidence="1 2" key="1">
    <citation type="submission" date="2015-07" db="EMBL/GenBank/DDBJ databases">
        <authorList>
            <consortium name="Pathogen Informatics"/>
        </authorList>
    </citation>
    <scope>NUCLEOTIDE SEQUENCE [LARGE SCALE GENOMIC DNA]</scope>
    <source>
        <strain evidence="1 2">A51</strain>
    </source>
</reference>
<gene>
    <name evidence="1" type="ORF">ERS013165_00175</name>
</gene>
<evidence type="ECO:0000313" key="1">
    <source>
        <dbReference type="EMBL" id="CRZ79392.1"/>
    </source>
</evidence>
<dbReference type="EMBL" id="CWOW01000001">
    <property type="protein sequence ID" value="CRZ79392.1"/>
    <property type="molecule type" value="Genomic_DNA"/>
</dbReference>
<dbReference type="AlphaFoldDB" id="A0A655NV11"/>
<evidence type="ECO:0000313" key="2">
    <source>
        <dbReference type="Proteomes" id="UP000044806"/>
    </source>
</evidence>
<name>A0A655NV11_VIBCL</name>
<accession>A0A655NV11</accession>
<proteinExistence type="predicted"/>
<dbReference type="Proteomes" id="UP000044806">
    <property type="component" value="Unassembled WGS sequence"/>
</dbReference>
<organism evidence="1 2">
    <name type="scientific">Vibrio cholerae</name>
    <dbReference type="NCBI Taxonomy" id="666"/>
    <lineage>
        <taxon>Bacteria</taxon>
        <taxon>Pseudomonadati</taxon>
        <taxon>Pseudomonadota</taxon>
        <taxon>Gammaproteobacteria</taxon>
        <taxon>Vibrionales</taxon>
        <taxon>Vibrionaceae</taxon>
        <taxon>Vibrio</taxon>
    </lineage>
</organism>
<protein>
    <submittedName>
        <fullName evidence="1">Uncharacterized protein</fullName>
    </submittedName>
</protein>
<sequence length="79" mass="8370">MLWPLSRFTSIQGISDPASGTPKLSVGKEPERMVSATFLSISKMELAGLASSELTASLITPICEISSRIFCAPAPDAAW</sequence>